<dbReference type="AlphaFoldDB" id="A0A9Q0NE36"/>
<proteinExistence type="predicted"/>
<dbReference type="EMBL" id="WJQU01000001">
    <property type="protein sequence ID" value="KAJ6648641.1"/>
    <property type="molecule type" value="Genomic_DNA"/>
</dbReference>
<name>A0A9Q0NE36_9DIPT</name>
<organism evidence="2 3">
    <name type="scientific">Pseudolycoriella hygida</name>
    <dbReference type="NCBI Taxonomy" id="35572"/>
    <lineage>
        <taxon>Eukaryota</taxon>
        <taxon>Metazoa</taxon>
        <taxon>Ecdysozoa</taxon>
        <taxon>Arthropoda</taxon>
        <taxon>Hexapoda</taxon>
        <taxon>Insecta</taxon>
        <taxon>Pterygota</taxon>
        <taxon>Neoptera</taxon>
        <taxon>Endopterygota</taxon>
        <taxon>Diptera</taxon>
        <taxon>Nematocera</taxon>
        <taxon>Sciaroidea</taxon>
        <taxon>Sciaridae</taxon>
        <taxon>Pseudolycoriella</taxon>
    </lineage>
</organism>
<sequence length="99" mass="10978">MVAGDIAKMIGVWREAQRVDRGAIPEENRMTMRDAVLIMIVAGIVVMDGATISNRQLTTAPKISMDTAQHQLNSMNLSNKLNTRSSPYFDNENILTQLS</sequence>
<keyword evidence="1" id="KW-0472">Membrane</keyword>
<keyword evidence="3" id="KW-1185">Reference proteome</keyword>
<feature type="transmembrane region" description="Helical" evidence="1">
    <location>
        <begin position="35"/>
        <end position="52"/>
    </location>
</feature>
<comment type="caution">
    <text evidence="2">The sequence shown here is derived from an EMBL/GenBank/DDBJ whole genome shotgun (WGS) entry which is preliminary data.</text>
</comment>
<reference evidence="2" key="1">
    <citation type="submission" date="2022-07" db="EMBL/GenBank/DDBJ databases">
        <authorList>
            <person name="Trinca V."/>
            <person name="Uliana J.V.C."/>
            <person name="Torres T.T."/>
            <person name="Ward R.J."/>
            <person name="Monesi N."/>
        </authorList>
    </citation>
    <scope>NUCLEOTIDE SEQUENCE</scope>
    <source>
        <strain evidence="2">HSMRA1968</strain>
        <tissue evidence="2">Whole embryos</tissue>
    </source>
</reference>
<keyword evidence="1" id="KW-1133">Transmembrane helix</keyword>
<accession>A0A9Q0NE36</accession>
<gene>
    <name evidence="2" type="ORF">Bhyg_03872</name>
</gene>
<evidence type="ECO:0000313" key="2">
    <source>
        <dbReference type="EMBL" id="KAJ6648641.1"/>
    </source>
</evidence>
<dbReference type="Proteomes" id="UP001151699">
    <property type="component" value="Chromosome A"/>
</dbReference>
<evidence type="ECO:0000313" key="3">
    <source>
        <dbReference type="Proteomes" id="UP001151699"/>
    </source>
</evidence>
<keyword evidence="1" id="KW-0812">Transmembrane</keyword>
<evidence type="ECO:0000256" key="1">
    <source>
        <dbReference type="SAM" id="Phobius"/>
    </source>
</evidence>
<protein>
    <submittedName>
        <fullName evidence="2">Uncharacterized protein</fullName>
    </submittedName>
</protein>